<dbReference type="InterPro" id="IPR011463">
    <property type="entry name" value="DUF1569"/>
</dbReference>
<proteinExistence type="predicted"/>
<dbReference type="AlphaFoldDB" id="A0A562SR83"/>
<comment type="caution">
    <text evidence="1">The sequence shown here is derived from an EMBL/GenBank/DDBJ whole genome shotgun (WGS) entry which is preliminary data.</text>
</comment>
<evidence type="ECO:0000313" key="2">
    <source>
        <dbReference type="Proteomes" id="UP000316167"/>
    </source>
</evidence>
<accession>A0A562SR83</accession>
<dbReference type="Pfam" id="PF07606">
    <property type="entry name" value="DUF1569"/>
    <property type="match status" value="1"/>
</dbReference>
<name>A0A562SR83_9BACT</name>
<dbReference type="Gene3D" id="1.20.120.450">
    <property type="entry name" value="dinb family like domain"/>
    <property type="match status" value="1"/>
</dbReference>
<dbReference type="EMBL" id="VLLE01000003">
    <property type="protein sequence ID" value="TWI83751.1"/>
    <property type="molecule type" value="Genomic_DNA"/>
</dbReference>
<reference evidence="1 2" key="1">
    <citation type="journal article" date="2015" name="Stand. Genomic Sci.">
        <title>Genomic Encyclopedia of Bacterial and Archaeal Type Strains, Phase III: the genomes of soil and plant-associated and newly described type strains.</title>
        <authorList>
            <person name="Whitman W.B."/>
            <person name="Woyke T."/>
            <person name="Klenk H.P."/>
            <person name="Zhou Y."/>
            <person name="Lilburn T.G."/>
            <person name="Beck B.J."/>
            <person name="De Vos P."/>
            <person name="Vandamme P."/>
            <person name="Eisen J.A."/>
            <person name="Garrity G."/>
            <person name="Hugenholtz P."/>
            <person name="Kyrpides N.C."/>
        </authorList>
    </citation>
    <scope>NUCLEOTIDE SEQUENCE [LARGE SCALE GENOMIC DNA]</scope>
    <source>
        <strain evidence="1 2">CGMCC 1.7271</strain>
    </source>
</reference>
<evidence type="ECO:0000313" key="1">
    <source>
        <dbReference type="EMBL" id="TWI83751.1"/>
    </source>
</evidence>
<gene>
    <name evidence="1" type="ORF">IQ13_1865</name>
</gene>
<protein>
    <submittedName>
        <fullName evidence="1">Uncharacterized protein DUF1569</fullName>
    </submittedName>
</protein>
<sequence length="145" mass="16989">MFDQEAFEEIYQRLQNLTIHHQRQWGKMTAAQMLTHCKEAYKVPLTSKPLKRKPISYIAWLFRPALYNSRPYGKSLPTAPNFIVKDDRDFEKEKAEMLSITKAFYEKGAAGVGDKVHPFFGKMTAEQWGKSMWKHLDHHLRQFGA</sequence>
<dbReference type="InterPro" id="IPR034660">
    <property type="entry name" value="DinB/YfiT-like"/>
</dbReference>
<organism evidence="1 2">
    <name type="scientific">Lacibacter cauensis</name>
    <dbReference type="NCBI Taxonomy" id="510947"/>
    <lineage>
        <taxon>Bacteria</taxon>
        <taxon>Pseudomonadati</taxon>
        <taxon>Bacteroidota</taxon>
        <taxon>Chitinophagia</taxon>
        <taxon>Chitinophagales</taxon>
        <taxon>Chitinophagaceae</taxon>
        <taxon>Lacibacter</taxon>
    </lineage>
</organism>
<keyword evidence="2" id="KW-1185">Reference proteome</keyword>
<dbReference type="Proteomes" id="UP000316167">
    <property type="component" value="Unassembled WGS sequence"/>
</dbReference>